<keyword evidence="3 6" id="KW-0812">Transmembrane</keyword>
<evidence type="ECO:0000256" key="5">
    <source>
        <dbReference type="ARBA" id="ARBA00023136"/>
    </source>
</evidence>
<evidence type="ECO:0000256" key="6">
    <source>
        <dbReference type="SAM" id="Phobius"/>
    </source>
</evidence>
<accession>A0A0K6FZK9</accession>
<protein>
    <submittedName>
        <fullName evidence="7">Uncharacterized protein</fullName>
    </submittedName>
</protein>
<dbReference type="Proteomes" id="UP000044841">
    <property type="component" value="Unassembled WGS sequence"/>
</dbReference>
<feature type="transmembrane region" description="Helical" evidence="6">
    <location>
        <begin position="269"/>
        <end position="289"/>
    </location>
</feature>
<gene>
    <name evidence="7" type="ORF">RSOLAG22IIIB_04662</name>
</gene>
<keyword evidence="8" id="KW-1185">Reference proteome</keyword>
<dbReference type="Pfam" id="PF06140">
    <property type="entry name" value="Ifi-6-16"/>
    <property type="match status" value="1"/>
</dbReference>
<dbReference type="EMBL" id="CYGV01001245">
    <property type="protein sequence ID" value="CUA71543.1"/>
    <property type="molecule type" value="Genomic_DNA"/>
</dbReference>
<reference evidence="7 8" key="1">
    <citation type="submission" date="2015-07" db="EMBL/GenBank/DDBJ databases">
        <authorList>
            <person name="Noorani M."/>
        </authorList>
    </citation>
    <scope>NUCLEOTIDE SEQUENCE [LARGE SCALE GENOMIC DNA]</scope>
    <source>
        <strain evidence="7">BBA 69670</strain>
    </source>
</reference>
<comment type="subcellular location">
    <subcellularLocation>
        <location evidence="1">Membrane</location>
        <topology evidence="1">Multi-pass membrane protein</topology>
    </subcellularLocation>
</comment>
<evidence type="ECO:0000313" key="7">
    <source>
        <dbReference type="EMBL" id="CUA71543.1"/>
    </source>
</evidence>
<feature type="transmembrane region" description="Helical" evidence="6">
    <location>
        <begin position="309"/>
        <end position="329"/>
    </location>
</feature>
<keyword evidence="5 6" id="KW-0472">Membrane</keyword>
<organism evidence="7 8">
    <name type="scientific">Rhizoctonia solani</name>
    <dbReference type="NCBI Taxonomy" id="456999"/>
    <lineage>
        <taxon>Eukaryota</taxon>
        <taxon>Fungi</taxon>
        <taxon>Dikarya</taxon>
        <taxon>Basidiomycota</taxon>
        <taxon>Agaricomycotina</taxon>
        <taxon>Agaricomycetes</taxon>
        <taxon>Cantharellales</taxon>
        <taxon>Ceratobasidiaceae</taxon>
        <taxon>Rhizoctonia</taxon>
    </lineage>
</organism>
<evidence type="ECO:0000313" key="8">
    <source>
        <dbReference type="Proteomes" id="UP000044841"/>
    </source>
</evidence>
<feature type="transmembrane region" description="Helical" evidence="6">
    <location>
        <begin position="132"/>
        <end position="152"/>
    </location>
</feature>
<evidence type="ECO:0000256" key="1">
    <source>
        <dbReference type="ARBA" id="ARBA00004141"/>
    </source>
</evidence>
<feature type="transmembrane region" description="Helical" evidence="6">
    <location>
        <begin position="211"/>
        <end position="233"/>
    </location>
</feature>
<feature type="transmembrane region" description="Helical" evidence="6">
    <location>
        <begin position="41"/>
        <end position="61"/>
    </location>
</feature>
<dbReference type="InterPro" id="IPR009311">
    <property type="entry name" value="IFI6/IFI27-like"/>
</dbReference>
<proteinExistence type="inferred from homology"/>
<dbReference type="PANTHER" id="PTHR16932">
    <property type="entry name" value="INTERFERON ALPHA-INDUCIBLE PROTEIN 27"/>
    <property type="match status" value="1"/>
</dbReference>
<sequence>MAPALPELFSQAAYSVKTYDWSSSVVDASEKLSQTAAESNILSAIWTWILSVFTPLGAFFVSSWQVMEGGEVTKEHVWEWIVGAWQDFSQFLLRPEVRNALIVWFIVFWVCALIPLASGFGSKGVIAGSIAAWFQSVVYGAFTPAGGFFAIMTSVGMLDLVKNQVLNESHITPSVPQMPTQATNVNSLKPDDWLPPPPTEKLAQTATRSKILPAIWILSLVSVPIGAFIVYNWTPIRAIEVEKEYIPEGEGERVTKPSRGLPEIRIPPSVYIPVVIWIAVFCICLRIPLALGFSPTGVVVGSLAARFQSAYYGAFTPARGLFAMMMAIGKRGMASRQVIVPSACVAFLTALATWCMIPGA</sequence>
<dbReference type="Gene3D" id="6.10.110.10">
    <property type="match status" value="2"/>
</dbReference>
<name>A0A0K6FZK9_9AGAM</name>
<dbReference type="PANTHER" id="PTHR16932:SF18">
    <property type="entry name" value="INTERFERON, ALPHA-INDUCIBLE PROTEIN 27-LIKE 2"/>
    <property type="match status" value="1"/>
</dbReference>
<keyword evidence="4 6" id="KW-1133">Transmembrane helix</keyword>
<evidence type="ECO:0000256" key="3">
    <source>
        <dbReference type="ARBA" id="ARBA00022692"/>
    </source>
</evidence>
<feature type="transmembrane region" description="Helical" evidence="6">
    <location>
        <begin position="101"/>
        <end position="120"/>
    </location>
</feature>
<evidence type="ECO:0000256" key="4">
    <source>
        <dbReference type="ARBA" id="ARBA00022989"/>
    </source>
</evidence>
<feature type="transmembrane region" description="Helical" evidence="6">
    <location>
        <begin position="338"/>
        <end position="359"/>
    </location>
</feature>
<dbReference type="GO" id="GO:0016020">
    <property type="term" value="C:membrane"/>
    <property type="evidence" value="ECO:0007669"/>
    <property type="project" value="UniProtKB-SubCell"/>
</dbReference>
<evidence type="ECO:0000256" key="2">
    <source>
        <dbReference type="ARBA" id="ARBA00007262"/>
    </source>
</evidence>
<dbReference type="InterPro" id="IPR038213">
    <property type="entry name" value="IFI6/IFI27-like_sf"/>
</dbReference>
<comment type="similarity">
    <text evidence="2">Belongs to the IFI6/IFI27 family.</text>
</comment>
<dbReference type="AlphaFoldDB" id="A0A0K6FZK9"/>